<protein>
    <submittedName>
        <fullName evidence="1">Uncharacterized protein</fullName>
    </submittedName>
</protein>
<dbReference type="EMBL" id="GGEC01075920">
    <property type="protein sequence ID" value="MBX56404.1"/>
    <property type="molecule type" value="Transcribed_RNA"/>
</dbReference>
<proteinExistence type="predicted"/>
<accession>A0A2P2PNX4</accession>
<organism evidence="1">
    <name type="scientific">Rhizophora mucronata</name>
    <name type="common">Asiatic mangrove</name>
    <dbReference type="NCBI Taxonomy" id="61149"/>
    <lineage>
        <taxon>Eukaryota</taxon>
        <taxon>Viridiplantae</taxon>
        <taxon>Streptophyta</taxon>
        <taxon>Embryophyta</taxon>
        <taxon>Tracheophyta</taxon>
        <taxon>Spermatophyta</taxon>
        <taxon>Magnoliopsida</taxon>
        <taxon>eudicotyledons</taxon>
        <taxon>Gunneridae</taxon>
        <taxon>Pentapetalae</taxon>
        <taxon>rosids</taxon>
        <taxon>fabids</taxon>
        <taxon>Malpighiales</taxon>
        <taxon>Rhizophoraceae</taxon>
        <taxon>Rhizophora</taxon>
    </lineage>
</organism>
<reference evidence="1" key="1">
    <citation type="submission" date="2018-02" db="EMBL/GenBank/DDBJ databases">
        <title>Rhizophora mucronata_Transcriptome.</title>
        <authorList>
            <person name="Meera S.P."/>
            <person name="Sreeshan A."/>
            <person name="Augustine A."/>
        </authorList>
    </citation>
    <scope>NUCLEOTIDE SEQUENCE</scope>
    <source>
        <tissue evidence="1">Leaf</tissue>
    </source>
</reference>
<sequence length="14" mass="1602">MLSLSFLLYGDKTN</sequence>
<evidence type="ECO:0000313" key="1">
    <source>
        <dbReference type="EMBL" id="MBX56404.1"/>
    </source>
</evidence>
<name>A0A2P2PNX4_RHIMU</name>